<accession>A0A917Z7J8</accession>
<dbReference type="Gene3D" id="3.10.28.10">
    <property type="entry name" value="Homing endonucleases"/>
    <property type="match status" value="1"/>
</dbReference>
<name>A0A917Z7J8_9ACTN</name>
<gene>
    <name evidence="1" type="ORF">GCM10012289_49890</name>
</gene>
<proteinExistence type="predicted"/>
<dbReference type="Proteomes" id="UP000646523">
    <property type="component" value="Unassembled WGS sequence"/>
</dbReference>
<dbReference type="AlphaFoldDB" id="A0A917Z7J8"/>
<protein>
    <recommendedName>
        <fullName evidence="3">DOD-type homing endonuclease domain-containing protein</fullName>
    </recommendedName>
</protein>
<evidence type="ECO:0008006" key="3">
    <source>
        <dbReference type="Google" id="ProtNLM"/>
    </source>
</evidence>
<dbReference type="EMBL" id="BMNH01000017">
    <property type="protein sequence ID" value="GGO75275.1"/>
    <property type="molecule type" value="Genomic_DNA"/>
</dbReference>
<dbReference type="InterPro" id="IPR027434">
    <property type="entry name" value="Homing_endonucl"/>
</dbReference>
<reference evidence="1" key="1">
    <citation type="journal article" date="2014" name="Int. J. Syst. Evol. Microbiol.">
        <title>Complete genome sequence of Corynebacterium casei LMG S-19264T (=DSM 44701T), isolated from a smear-ripened cheese.</title>
        <authorList>
            <consortium name="US DOE Joint Genome Institute (JGI-PGF)"/>
            <person name="Walter F."/>
            <person name="Albersmeier A."/>
            <person name="Kalinowski J."/>
            <person name="Ruckert C."/>
        </authorList>
    </citation>
    <scope>NUCLEOTIDE SEQUENCE</scope>
    <source>
        <strain evidence="1">CGMCC 4.7368</strain>
    </source>
</reference>
<evidence type="ECO:0000313" key="2">
    <source>
        <dbReference type="Proteomes" id="UP000646523"/>
    </source>
</evidence>
<sequence length="209" mass="23809">MTPNPRRHSCPRCHGRDLDGDAYAHLLGLYLGDGHLVRCRKQVFQLSLFCGDTWPGLIDEAAAAMARVMPTSSVSRRQRIGCTEVKSYAKHWPCLFPQHGPGAKHRRAIRLADWQQEIVSAHPGRFVRGLMHSDGYRGINHIRRVLPSGERRYAYPRYLFKNESADILALCGEALDLLDVAWRYNKRNEISVARGEAVERLDEFVGPKY</sequence>
<organism evidence="1 2">
    <name type="scientific">Nonomuraea cavernae</name>
    <dbReference type="NCBI Taxonomy" id="2045107"/>
    <lineage>
        <taxon>Bacteria</taxon>
        <taxon>Bacillati</taxon>
        <taxon>Actinomycetota</taxon>
        <taxon>Actinomycetes</taxon>
        <taxon>Streptosporangiales</taxon>
        <taxon>Streptosporangiaceae</taxon>
        <taxon>Nonomuraea</taxon>
    </lineage>
</organism>
<comment type="caution">
    <text evidence="1">The sequence shown here is derived from an EMBL/GenBank/DDBJ whole genome shotgun (WGS) entry which is preliminary data.</text>
</comment>
<evidence type="ECO:0000313" key="1">
    <source>
        <dbReference type="EMBL" id="GGO75275.1"/>
    </source>
</evidence>
<reference evidence="1" key="2">
    <citation type="submission" date="2020-09" db="EMBL/GenBank/DDBJ databases">
        <authorList>
            <person name="Sun Q."/>
            <person name="Zhou Y."/>
        </authorList>
    </citation>
    <scope>NUCLEOTIDE SEQUENCE</scope>
    <source>
        <strain evidence="1">CGMCC 4.7368</strain>
    </source>
</reference>
<keyword evidence="2" id="KW-1185">Reference proteome</keyword>